<dbReference type="InterPro" id="IPR001638">
    <property type="entry name" value="Solute-binding_3/MltF_N"/>
</dbReference>
<proteinExistence type="predicted"/>
<evidence type="ECO:0000313" key="4">
    <source>
        <dbReference type="EMBL" id="GHJ32278.1"/>
    </source>
</evidence>
<dbReference type="PANTHER" id="PTHR35936:SF19">
    <property type="entry name" value="AMINO-ACID-BINDING PROTEIN YXEM-RELATED"/>
    <property type="match status" value="1"/>
</dbReference>
<dbReference type="GeneID" id="89486147"/>
<reference evidence="4" key="1">
    <citation type="submission" date="2024-05" db="EMBL/GenBank/DDBJ databases">
        <title>Whole genome shotgun sequence of Streptomyces hygroscopicus NBRC 113678.</title>
        <authorList>
            <person name="Komaki H."/>
            <person name="Tamura T."/>
        </authorList>
    </citation>
    <scope>NUCLEOTIDE SEQUENCE</scope>
    <source>
        <strain evidence="4">N11-34</strain>
    </source>
</reference>
<keyword evidence="1 2" id="KW-0732">Signal</keyword>
<feature type="chain" id="PRO_5045550779" evidence="2">
    <location>
        <begin position="22"/>
        <end position="286"/>
    </location>
</feature>
<accession>A0ABQ3U9N0</accession>
<comment type="caution">
    <text evidence="4">The sequence shown here is derived from an EMBL/GenBank/DDBJ whole genome shotgun (WGS) entry which is preliminary data.</text>
</comment>
<dbReference type="RefSeq" id="WP_060944240.1">
    <property type="nucleotide sequence ID" value="NZ_BBON01000048.1"/>
</dbReference>
<name>A0ABQ3U9N0_STRHY</name>
<dbReference type="Pfam" id="PF00497">
    <property type="entry name" value="SBP_bac_3"/>
    <property type="match status" value="1"/>
</dbReference>
<dbReference type="CDD" id="cd13530">
    <property type="entry name" value="PBP2_peptides_like"/>
    <property type="match status" value="1"/>
</dbReference>
<feature type="domain" description="Solute-binding protein family 3/N-terminal" evidence="3">
    <location>
        <begin position="43"/>
        <end position="263"/>
    </location>
</feature>
<gene>
    <name evidence="4" type="ORF">TPA0910_67110</name>
</gene>
<dbReference type="SUPFAM" id="SSF53850">
    <property type="entry name" value="Periplasmic binding protein-like II"/>
    <property type="match status" value="1"/>
</dbReference>
<dbReference type="EMBL" id="BNEK01000005">
    <property type="protein sequence ID" value="GHJ32278.1"/>
    <property type="molecule type" value="Genomic_DNA"/>
</dbReference>
<keyword evidence="5" id="KW-1185">Reference proteome</keyword>
<dbReference type="PANTHER" id="PTHR35936">
    <property type="entry name" value="MEMBRANE-BOUND LYTIC MUREIN TRANSGLYCOSYLASE F"/>
    <property type="match status" value="1"/>
</dbReference>
<protein>
    <submittedName>
        <fullName evidence="4">Amino acid ABC transporter substrate-binding protein</fullName>
    </submittedName>
</protein>
<feature type="signal peptide" evidence="2">
    <location>
        <begin position="1"/>
        <end position="21"/>
    </location>
</feature>
<evidence type="ECO:0000259" key="3">
    <source>
        <dbReference type="SMART" id="SM00062"/>
    </source>
</evidence>
<dbReference type="Proteomes" id="UP001054854">
    <property type="component" value="Unassembled WGS sequence"/>
</dbReference>
<dbReference type="PROSITE" id="PS51257">
    <property type="entry name" value="PROKAR_LIPOPROTEIN"/>
    <property type="match status" value="1"/>
</dbReference>
<dbReference type="Gene3D" id="3.40.190.10">
    <property type="entry name" value="Periplasmic binding protein-like II"/>
    <property type="match status" value="2"/>
</dbReference>
<evidence type="ECO:0000256" key="2">
    <source>
        <dbReference type="SAM" id="SignalP"/>
    </source>
</evidence>
<dbReference type="SMART" id="SM00062">
    <property type="entry name" value="PBPb"/>
    <property type="match status" value="1"/>
</dbReference>
<sequence>MPRRRALPAAALVAAALALTACGGGSGTASTHDNPYGLVEPGVLSLATTGSSQPFSYTDKSGKVVGFDLAVYQELAKRLGLKTKVKTYEFDSILPMVSTHQVDIAMNSIADTDERRKSVSFTLPNYTGTMDVLVRNGSSIGSGAAGIKGKRVAVQAASMSALYAEKYFTDSTLVTFPDTGAAVTALRSKNVDAAFLDGQEANKFTTQYAVHTTYATADPKNRGAAVVVNKKQTALRKALNKQLRAIVADGTYQRLFTKWAPQEKPAPQLAFLKKYYAEHPSNSYPN</sequence>
<organism evidence="4 5">
    <name type="scientific">Streptomyces hygroscopicus</name>
    <dbReference type="NCBI Taxonomy" id="1912"/>
    <lineage>
        <taxon>Bacteria</taxon>
        <taxon>Bacillati</taxon>
        <taxon>Actinomycetota</taxon>
        <taxon>Actinomycetes</taxon>
        <taxon>Kitasatosporales</taxon>
        <taxon>Streptomycetaceae</taxon>
        <taxon>Streptomyces</taxon>
        <taxon>Streptomyces violaceusniger group</taxon>
    </lineage>
</organism>
<evidence type="ECO:0000313" key="5">
    <source>
        <dbReference type="Proteomes" id="UP001054854"/>
    </source>
</evidence>
<evidence type="ECO:0000256" key="1">
    <source>
        <dbReference type="ARBA" id="ARBA00022729"/>
    </source>
</evidence>